<dbReference type="PIRSF" id="PIRSF005719">
    <property type="entry name" value="SMC"/>
    <property type="match status" value="1"/>
</dbReference>
<evidence type="ECO:0000256" key="1">
    <source>
        <dbReference type="ARBA" id="ARBA00023054"/>
    </source>
</evidence>
<dbReference type="GO" id="GO:0051276">
    <property type="term" value="P:chromosome organization"/>
    <property type="evidence" value="ECO:0007669"/>
    <property type="project" value="InterPro"/>
</dbReference>
<organism evidence="4 5">
    <name type="scientific">Stylonychia lemnae</name>
    <name type="common">Ciliate</name>
    <dbReference type="NCBI Taxonomy" id="5949"/>
    <lineage>
        <taxon>Eukaryota</taxon>
        <taxon>Sar</taxon>
        <taxon>Alveolata</taxon>
        <taxon>Ciliophora</taxon>
        <taxon>Intramacronucleata</taxon>
        <taxon>Spirotrichea</taxon>
        <taxon>Stichotrichia</taxon>
        <taxon>Sporadotrichida</taxon>
        <taxon>Oxytrichidae</taxon>
        <taxon>Stylonychinae</taxon>
        <taxon>Stylonychia</taxon>
    </lineage>
</organism>
<dbReference type="OMA" id="ICEDSTI"/>
<gene>
    <name evidence="4" type="primary">Contig13694.g14599</name>
    <name evidence="4" type="ORF">STYLEM_7980</name>
</gene>
<keyword evidence="5" id="KW-1185">Reference proteome</keyword>
<dbReference type="InterPro" id="IPR010935">
    <property type="entry name" value="SMC_hinge"/>
</dbReference>
<feature type="domain" description="SMC hinge" evidence="3">
    <location>
        <begin position="472"/>
        <end position="592"/>
    </location>
</feature>
<dbReference type="GO" id="GO:0005524">
    <property type="term" value="F:ATP binding"/>
    <property type="evidence" value="ECO:0007669"/>
    <property type="project" value="InterPro"/>
</dbReference>
<dbReference type="InterPro" id="IPR027417">
    <property type="entry name" value="P-loop_NTPase"/>
</dbReference>
<reference evidence="4 5" key="1">
    <citation type="submission" date="2014-06" db="EMBL/GenBank/DDBJ databases">
        <authorList>
            <person name="Swart Estienne"/>
        </authorList>
    </citation>
    <scope>NUCLEOTIDE SEQUENCE [LARGE SCALE GENOMIC DNA]</scope>
    <source>
        <strain evidence="4 5">130c</strain>
    </source>
</reference>
<dbReference type="InterPro" id="IPR036277">
    <property type="entry name" value="SMC_hinge_sf"/>
</dbReference>
<dbReference type="SMART" id="SM00968">
    <property type="entry name" value="SMC_hinge"/>
    <property type="match status" value="1"/>
</dbReference>
<dbReference type="Pfam" id="PF02463">
    <property type="entry name" value="SMC_N"/>
    <property type="match status" value="1"/>
</dbReference>
<dbReference type="AlphaFoldDB" id="A0A078A9P3"/>
<dbReference type="InParanoid" id="A0A078A9P3"/>
<keyword evidence="1 2" id="KW-0175">Coiled coil</keyword>
<feature type="coiled-coil region" evidence="2">
    <location>
        <begin position="692"/>
        <end position="779"/>
    </location>
</feature>
<dbReference type="GO" id="GO:0016887">
    <property type="term" value="F:ATP hydrolysis activity"/>
    <property type="evidence" value="ECO:0007669"/>
    <property type="project" value="InterPro"/>
</dbReference>
<dbReference type="PANTHER" id="PTHR43977">
    <property type="entry name" value="STRUCTURAL MAINTENANCE OF CHROMOSOMES PROTEIN 3"/>
    <property type="match status" value="1"/>
</dbReference>
<dbReference type="SUPFAM" id="SSF52540">
    <property type="entry name" value="P-loop containing nucleoside triphosphate hydrolases"/>
    <property type="match status" value="2"/>
</dbReference>
<feature type="coiled-coil region" evidence="2">
    <location>
        <begin position="811"/>
        <end position="891"/>
    </location>
</feature>
<sequence length="1135" mass="133271">MVLASPTSLMQSASSWELIYKQGNAGVQKAIVTIKFDNKNKKTSPSMMVEADEIIIQRQIFDGKSKYILNGKVETAEKIKNMFMSVQLNVNNPHFLIMQGRITQVVNMKPQELLSLIEEASGTSLYENRKLASLKTISKKQSKVDELTNILIQEINPHLEKLRKEKEYYSQFMQYESEKAILWKQIVAYEFYGNEKQYLLKTSEIMRLRAEGDELLKLIQSRDQEIQFLDNEIQQSKRNDITHIKVQWDTMQKDMLRLEKDLVDKQATAKNVEKTLKDNENVQKKLNRYMEELKRNIEKNKKRRDEVMTLVRKYRREYDLKKEQLKQVIQGLRDLNEGKDIAIDEGVGLRDQMNETKKNLDITLTEIKQVQQSINRLDRERKDLTETLNNLQSSNEQIKQQINRVQSELKISYEILQSKQYNQKAEQDKIHEKKKLEDQLKMINSKLDELTTEFGNKIELKYNMPVPDFDHSLVKGRFIKLFSIKEDRYALALEAIAGQRLYAIVVENDVACSVLMKNNAFSRYRVDLIPNNKIKFKEVQKDVADYVKNVTKGKARFALELIKYNMTIENSVKYVFGDVIICEDSTIAKKLAFDPYVRIKTVTLDGDIYNPQGLLEGGYYQQSKDGSSLKKIKEIQRLEEEKRYISNKIQDLSNDLLTLKQKAFEHMQKKSEIELNEHQLKLLKERLELDQKDAVSIKLKNTEEDLDEGRKKLVTLGEFEQKYRDENERLRNEIIQMESKKDQKKELLEGMLQNLKNEIERITRDLKINQREVDKLEYEGEENEKDMKSSKDQILKECAEKEKLLIEQEDLKKVIDDYTKLKNDKREKMKQLQQEQIKATSKIKEQIEQKQKLDKLKEHNNAEVKKLDNRITKLTIENNEIEQKLNTLQNENPWILNEKEMFGNPDSSEYKFGPDFNMIEKTKRFYKLKDDTLTMKKHVNMRVDLMADQADKDYTELIKKKDKLMVDKERIEKTINELDSLKNATLYQTYQEVNTNFSKIFRTLLPGAEALLEIQDINNIQEGLKLKVAFGRDWKESLSELSGGQRSLLALSFILALLKYKPAPLYILDEIDSALDLSHTQNVGKMIKEHFPESQFLIISLKEGLFNHANVLFKVDFNEGKSKITRFQQQKASKK</sequence>
<dbReference type="Proteomes" id="UP000039865">
    <property type="component" value="Unassembled WGS sequence"/>
</dbReference>
<feature type="coiled-coil region" evidence="2">
    <location>
        <begin position="954"/>
        <end position="984"/>
    </location>
</feature>
<evidence type="ECO:0000259" key="3">
    <source>
        <dbReference type="SMART" id="SM00968"/>
    </source>
</evidence>
<dbReference type="SUPFAM" id="SSF75553">
    <property type="entry name" value="Smc hinge domain"/>
    <property type="match status" value="1"/>
</dbReference>
<dbReference type="InterPro" id="IPR024704">
    <property type="entry name" value="SMC"/>
</dbReference>
<proteinExistence type="predicted"/>
<dbReference type="GO" id="GO:0005694">
    <property type="term" value="C:chromosome"/>
    <property type="evidence" value="ECO:0007669"/>
    <property type="project" value="InterPro"/>
</dbReference>
<dbReference type="EMBL" id="CCKQ01007602">
    <property type="protein sequence ID" value="CDW78995.1"/>
    <property type="molecule type" value="Genomic_DNA"/>
</dbReference>
<dbReference type="Gene3D" id="3.40.50.300">
    <property type="entry name" value="P-loop containing nucleotide triphosphate hydrolases"/>
    <property type="match status" value="2"/>
</dbReference>
<dbReference type="Gene3D" id="3.30.70.1620">
    <property type="match status" value="1"/>
</dbReference>
<evidence type="ECO:0000256" key="2">
    <source>
        <dbReference type="SAM" id="Coils"/>
    </source>
</evidence>
<dbReference type="Pfam" id="PF06470">
    <property type="entry name" value="SMC_hinge"/>
    <property type="match status" value="1"/>
</dbReference>
<dbReference type="FunCoup" id="A0A078A9P3">
    <property type="interactions" value="455"/>
</dbReference>
<evidence type="ECO:0000313" key="4">
    <source>
        <dbReference type="EMBL" id="CDW78995.1"/>
    </source>
</evidence>
<name>A0A078A9P3_STYLE</name>
<feature type="coiled-coil region" evidence="2">
    <location>
        <begin position="219"/>
        <end position="408"/>
    </location>
</feature>
<evidence type="ECO:0000313" key="5">
    <source>
        <dbReference type="Proteomes" id="UP000039865"/>
    </source>
</evidence>
<dbReference type="Gene3D" id="1.20.1060.20">
    <property type="match status" value="1"/>
</dbReference>
<accession>A0A078A9P3</accession>
<protein>
    <submittedName>
        <fullName evidence="4">Structural maintenance of chromosomes protein 2-1-like</fullName>
    </submittedName>
</protein>
<dbReference type="OrthoDB" id="10255539at2759"/>
<dbReference type="InterPro" id="IPR003395">
    <property type="entry name" value="RecF/RecN/SMC_N"/>
</dbReference>